<sequence>MKNVPISDELFNRVMKYQEDKSLEAFEPVAKRMMGIYDLSPTQEKKIMLIGEAGVGKSTIRQTFFNYDDPKKMLENSLEPTRGVENFNYIISDINLLVLDTAGQEIEELLEKDPEMHFSDVDAVIYVVDASKYQQENMKIYDLLYRINKTAKFYSPEVKISLYLHKIDLIKEDAVKTFKFRANSRHKGYELTEKIEIPMFFTSIEKEFIKQLELAFLNLFYL</sequence>
<gene>
    <name evidence="3" type="ORF">NEF87_004663</name>
</gene>
<proteinExistence type="predicted"/>
<dbReference type="Proteomes" id="UP001208689">
    <property type="component" value="Chromosome"/>
</dbReference>
<dbReference type="Gene3D" id="3.40.50.300">
    <property type="entry name" value="P-loop containing nucleotide triphosphate hydrolases"/>
    <property type="match status" value="1"/>
</dbReference>
<evidence type="ECO:0000313" key="4">
    <source>
        <dbReference type="Proteomes" id="UP001208689"/>
    </source>
</evidence>
<dbReference type="Pfam" id="PF04670">
    <property type="entry name" value="Gtr1_RagA"/>
    <property type="match status" value="1"/>
</dbReference>
<evidence type="ECO:0000313" key="3">
    <source>
        <dbReference type="EMBL" id="UYP48378.1"/>
    </source>
</evidence>
<dbReference type="PRINTS" id="PR00449">
    <property type="entry name" value="RASTRNSFRMNG"/>
</dbReference>
<reference evidence="3" key="1">
    <citation type="submission" date="2022-09" db="EMBL/GenBank/DDBJ databases">
        <title>Actin cytoskeleton and complex cell architecture in an #Asgard archaeon.</title>
        <authorList>
            <person name="Ponce Toledo R.I."/>
            <person name="Schleper C."/>
            <person name="Rodrigues Oliveira T."/>
            <person name="Wollweber F."/>
            <person name="Xu J."/>
            <person name="Rittmann S."/>
            <person name="Klingl A."/>
            <person name="Pilhofer M."/>
        </authorList>
    </citation>
    <scope>NUCLEOTIDE SEQUENCE</scope>
    <source>
        <strain evidence="3">B-35</strain>
    </source>
</reference>
<keyword evidence="2" id="KW-0342">GTP-binding</keyword>
<keyword evidence="4" id="KW-1185">Reference proteome</keyword>
<protein>
    <recommendedName>
        <fullName evidence="5">GTP-binding protein</fullName>
    </recommendedName>
</protein>
<dbReference type="InterPro" id="IPR027417">
    <property type="entry name" value="P-loop_NTPase"/>
</dbReference>
<dbReference type="EMBL" id="CP104013">
    <property type="protein sequence ID" value="UYP48378.1"/>
    <property type="molecule type" value="Genomic_DNA"/>
</dbReference>
<dbReference type="SUPFAM" id="SSF52540">
    <property type="entry name" value="P-loop containing nucleoside triphosphate hydrolases"/>
    <property type="match status" value="1"/>
</dbReference>
<keyword evidence="1" id="KW-0547">Nucleotide-binding</keyword>
<evidence type="ECO:0000256" key="1">
    <source>
        <dbReference type="ARBA" id="ARBA00022741"/>
    </source>
</evidence>
<name>A0ABY6HYA9_9ARCH</name>
<dbReference type="PANTHER" id="PTHR11259:SF2">
    <property type="entry name" value="GH16429P"/>
    <property type="match status" value="1"/>
</dbReference>
<evidence type="ECO:0008006" key="5">
    <source>
        <dbReference type="Google" id="ProtNLM"/>
    </source>
</evidence>
<accession>A0ABY6HYA9</accession>
<dbReference type="PANTHER" id="PTHR11259">
    <property type="entry name" value="RAS-RELATED GTP BINDING RAG/GTR YEAST"/>
    <property type="match status" value="1"/>
</dbReference>
<dbReference type="InterPro" id="IPR006762">
    <property type="entry name" value="Gtr1_RagA"/>
</dbReference>
<organism evidence="3 4">
    <name type="scientific">Candidatus Lokiarchaeum ossiferum</name>
    <dbReference type="NCBI Taxonomy" id="2951803"/>
    <lineage>
        <taxon>Archaea</taxon>
        <taxon>Promethearchaeati</taxon>
        <taxon>Promethearchaeota</taxon>
        <taxon>Promethearchaeia</taxon>
        <taxon>Promethearchaeales</taxon>
        <taxon>Promethearchaeaceae</taxon>
        <taxon>Candidatus Lokiarchaeum</taxon>
    </lineage>
</organism>
<evidence type="ECO:0000256" key="2">
    <source>
        <dbReference type="ARBA" id="ARBA00023134"/>
    </source>
</evidence>